<dbReference type="RefSeq" id="WP_088395675.1">
    <property type="nucleotide sequence ID" value="NZ_MXPU01000012.1"/>
</dbReference>
<evidence type="ECO:0000313" key="1">
    <source>
        <dbReference type="EMBL" id="OWO93412.1"/>
    </source>
</evidence>
<proteinExistence type="predicted"/>
<organism evidence="1 2">
    <name type="scientific">Rhizobium esperanzae</name>
    <dbReference type="NCBI Taxonomy" id="1967781"/>
    <lineage>
        <taxon>Bacteria</taxon>
        <taxon>Pseudomonadati</taxon>
        <taxon>Pseudomonadota</taxon>
        <taxon>Alphaproteobacteria</taxon>
        <taxon>Hyphomicrobiales</taxon>
        <taxon>Rhizobiaceae</taxon>
        <taxon>Rhizobium/Agrobacterium group</taxon>
        <taxon>Rhizobium</taxon>
    </lineage>
</organism>
<sequence>MASYSIDEAIRELTPVLGKTAPAGAVSAEWIATTMQAGHSSRTGGYRDAGGNLVSEESTRPLDIVEEVIEKLDAAASHRFNKVVIRWKKAKLPFMRGEITIDTTYDQSIVPRGPEDPVYEAAAAARRAFWQTRGGVREGFAAERETANVHNQTKWFGPHRRVLAVDAPEKLILATDGLSTPWAGISEPENGVECELFMEFDPATLDSTGTANWANLLINLGDLVADGHRVARDVEKHGAILFCRLTEDYAPLTRIILSCDPSRIDGLPFGSVPLIRATPVAEAEIEGRDPDEDWGATAARQALAKHGIRI</sequence>
<protein>
    <submittedName>
        <fullName evidence="1">Uncharacterized protein</fullName>
    </submittedName>
</protein>
<dbReference type="AlphaFoldDB" id="A0A246DT15"/>
<accession>A0A246DT15</accession>
<evidence type="ECO:0000313" key="2">
    <source>
        <dbReference type="Proteomes" id="UP000197269"/>
    </source>
</evidence>
<dbReference type="EMBL" id="MXPU01000012">
    <property type="protein sequence ID" value="OWO93412.1"/>
    <property type="molecule type" value="Genomic_DNA"/>
</dbReference>
<gene>
    <name evidence="1" type="ORF">B5E41_19275</name>
</gene>
<dbReference type="Proteomes" id="UP000197269">
    <property type="component" value="Unassembled WGS sequence"/>
</dbReference>
<reference evidence="1 2" key="1">
    <citation type="submission" date="2017-03" db="EMBL/GenBank/DDBJ databases">
        <title>Genome of strain Rhizobium sp. CNPSo 668.</title>
        <authorList>
            <person name="Ribeiro R."/>
        </authorList>
    </citation>
    <scope>NUCLEOTIDE SEQUENCE [LARGE SCALE GENOMIC DNA]</scope>
    <source>
        <strain evidence="1 2">CNPSo 668</strain>
    </source>
</reference>
<comment type="caution">
    <text evidence="1">The sequence shown here is derived from an EMBL/GenBank/DDBJ whole genome shotgun (WGS) entry which is preliminary data.</text>
</comment>
<name>A0A246DT15_9HYPH</name>